<feature type="transmembrane region" description="Helical" evidence="1">
    <location>
        <begin position="68"/>
        <end position="86"/>
    </location>
</feature>
<feature type="transmembrane region" description="Helical" evidence="1">
    <location>
        <begin position="98"/>
        <end position="120"/>
    </location>
</feature>
<dbReference type="NCBIfam" id="NF038065">
    <property type="entry name" value="Pr6Pr"/>
    <property type="match status" value="1"/>
</dbReference>
<dbReference type="InterPro" id="IPR049713">
    <property type="entry name" value="Pr6Pr-like"/>
</dbReference>
<organism evidence="2 3">
    <name type="scientific">Streptomyces ziwulingensis</name>
    <dbReference type="NCBI Taxonomy" id="1045501"/>
    <lineage>
        <taxon>Bacteria</taxon>
        <taxon>Bacillati</taxon>
        <taxon>Actinomycetota</taxon>
        <taxon>Actinomycetes</taxon>
        <taxon>Kitasatosporales</taxon>
        <taxon>Streptomycetaceae</taxon>
        <taxon>Streptomyces</taxon>
    </lineage>
</organism>
<evidence type="ECO:0000256" key="1">
    <source>
        <dbReference type="SAM" id="Phobius"/>
    </source>
</evidence>
<keyword evidence="1" id="KW-0812">Transmembrane</keyword>
<feature type="transmembrane region" description="Helical" evidence="1">
    <location>
        <begin position="43"/>
        <end position="62"/>
    </location>
</feature>
<accession>A0ABP9BLX0</accession>
<dbReference type="Proteomes" id="UP001501265">
    <property type="component" value="Unassembled WGS sequence"/>
</dbReference>
<gene>
    <name evidence="2" type="ORF">GCM10023220_25560</name>
</gene>
<keyword evidence="1" id="KW-0472">Membrane</keyword>
<evidence type="ECO:0000313" key="2">
    <source>
        <dbReference type="EMBL" id="GAA4797288.1"/>
    </source>
</evidence>
<keyword evidence="3" id="KW-1185">Reference proteome</keyword>
<comment type="caution">
    <text evidence="2">The sequence shown here is derived from an EMBL/GenBank/DDBJ whole genome shotgun (WGS) entry which is preliminary data.</text>
</comment>
<protein>
    <submittedName>
        <fullName evidence="2">Pr6Pr family membrane protein</fullName>
    </submittedName>
</protein>
<name>A0ABP9BLX0_9ACTN</name>
<dbReference type="RefSeq" id="WP_345619533.1">
    <property type="nucleotide sequence ID" value="NZ_BAABIG010000022.1"/>
</dbReference>
<evidence type="ECO:0000313" key="3">
    <source>
        <dbReference type="Proteomes" id="UP001501265"/>
    </source>
</evidence>
<proteinExistence type="predicted"/>
<dbReference type="EMBL" id="BAABIG010000022">
    <property type="protein sequence ID" value="GAA4797288.1"/>
    <property type="molecule type" value="Genomic_DNA"/>
</dbReference>
<sequence>MTAPIPRDIPDLPAVPGPPSLLPAPVPATAVVTPVRHPLTAGFRLLAAVLAIAGVVSALTSGDPLTRTLSHFSTLSALLLAAVLTLSARRAWTARRPLPSAVTGAALLYVVASCLVHHLVLTNTGSPLPTAGSPTGRPALTHHLLDTAVPLAAVADWLFLTAPGRLHLRQATGWLLLPLAYLTFSVTRGDLLPPDSTALFLHPSLDSDQHGYKAVLGNTLLTGLACYALAVLLVALDHTRPNPLRRPC</sequence>
<keyword evidence="1" id="KW-1133">Transmembrane helix</keyword>
<feature type="transmembrane region" description="Helical" evidence="1">
    <location>
        <begin position="211"/>
        <end position="236"/>
    </location>
</feature>
<reference evidence="3" key="1">
    <citation type="journal article" date="2019" name="Int. J. Syst. Evol. Microbiol.">
        <title>The Global Catalogue of Microorganisms (GCM) 10K type strain sequencing project: providing services to taxonomists for standard genome sequencing and annotation.</title>
        <authorList>
            <consortium name="The Broad Institute Genomics Platform"/>
            <consortium name="The Broad Institute Genome Sequencing Center for Infectious Disease"/>
            <person name="Wu L."/>
            <person name="Ma J."/>
        </authorList>
    </citation>
    <scope>NUCLEOTIDE SEQUENCE [LARGE SCALE GENOMIC DNA]</scope>
    <source>
        <strain evidence="3">JCM 18081</strain>
    </source>
</reference>